<dbReference type="PANTHER" id="PTHR44329:SF291">
    <property type="entry name" value="PROTEIN KINASE DOMAIN-CONTAINING PROTEIN"/>
    <property type="match status" value="1"/>
</dbReference>
<dbReference type="Proteomes" id="UP001470230">
    <property type="component" value="Unassembled WGS sequence"/>
</dbReference>
<dbReference type="EMBL" id="JAPFFF010000018">
    <property type="protein sequence ID" value="KAK8860987.1"/>
    <property type="molecule type" value="Genomic_DNA"/>
</dbReference>
<comment type="caution">
    <text evidence="2">The sequence shown here is derived from an EMBL/GenBank/DDBJ whole genome shotgun (WGS) entry which is preliminary data.</text>
</comment>
<dbReference type="SUPFAM" id="SSF56112">
    <property type="entry name" value="Protein kinase-like (PK-like)"/>
    <property type="match status" value="1"/>
</dbReference>
<protein>
    <recommendedName>
        <fullName evidence="1">Protein kinase domain-containing protein</fullName>
    </recommendedName>
</protein>
<sequence length="768" mass="90628">MILSSEEGSFLSEMFRSFREQNDDTDDNKTEIPLRIDEFHYYNNSPNSNLFMCILTNDKPSFYVKKQILSTSDGGKNYYQSIQNEKNIFLQNYKNKIDYEQKYDSHIYDCTNIDSNCNYSPFISYAIEDENNFIKLPFYPGMSIRYLVSNKVDISDTDKQVWAYELACAFYTLHQQGICHKYFSSDDVFLTSSIDSDELYSSNVYFNIAIGNFTYDLDHEKIKSKPTEQFFYRSPEFINDPSTEIPKATLEQLKKNDVHSFGVFMNELLQFKDPKDFSSLKSRKERLEIMNKSEPCIYLNIDKNSDNKWIPLIIRCTDKNPDNRPTFDEIKDILSKEEFFLSNASHKEFLYRIKNIRTDTTCRFETLAYVNKKYPSFKIIEHILNEVKNEIVNRYSINFQENPDLSVVDQIYLILNSSSYLIRKLIEGRKMFFSEFAQNDPEKILRSYTNNQNLIDLILNLIQNKENDTKDDIDIQENKTELIQLRKKLLKLSDLYYSEKLKHSEYDILSIIHKNDLKYLIHLFARAIPISEDQINLIYQSIFNFDYIKTIDFLTHLQMLSEFNLNFFRSLQNIYTLLKNFIINSYNEDISMNQINDIYKSIYNTILNIKNTQTIFTFDDNPVYLLFEKIQSMLHFFNEGDQREFNDNLAILKNGLVLQKNTNIKALDFLDSSIESIYSAEKRRRDRLQTKKIEITGLSKSSLRAYLTRIVKSYQSSYNIELTIKLDNKGIKNPIKMCDIKAILEKLGIKDINSNLPNVLSFSINRNS</sequence>
<dbReference type="PANTHER" id="PTHR44329">
    <property type="entry name" value="SERINE/THREONINE-PROTEIN KINASE TNNI3K-RELATED"/>
    <property type="match status" value="1"/>
</dbReference>
<dbReference type="InterPro" id="IPR051681">
    <property type="entry name" value="Ser/Thr_Kinases-Pseudokinases"/>
</dbReference>
<accession>A0ABR2ID38</accession>
<keyword evidence="3" id="KW-1185">Reference proteome</keyword>
<name>A0ABR2ID38_9EUKA</name>
<dbReference type="SMART" id="SM00220">
    <property type="entry name" value="S_TKc"/>
    <property type="match status" value="1"/>
</dbReference>
<dbReference type="InterPro" id="IPR011009">
    <property type="entry name" value="Kinase-like_dom_sf"/>
</dbReference>
<proteinExistence type="predicted"/>
<feature type="domain" description="Protein kinase" evidence="1">
    <location>
        <begin position="63"/>
        <end position="340"/>
    </location>
</feature>
<dbReference type="InterPro" id="IPR001245">
    <property type="entry name" value="Ser-Thr/Tyr_kinase_cat_dom"/>
</dbReference>
<organism evidence="2 3">
    <name type="scientific">Tritrichomonas musculus</name>
    <dbReference type="NCBI Taxonomy" id="1915356"/>
    <lineage>
        <taxon>Eukaryota</taxon>
        <taxon>Metamonada</taxon>
        <taxon>Parabasalia</taxon>
        <taxon>Tritrichomonadida</taxon>
        <taxon>Tritrichomonadidae</taxon>
        <taxon>Tritrichomonas</taxon>
    </lineage>
</organism>
<evidence type="ECO:0000313" key="2">
    <source>
        <dbReference type="EMBL" id="KAK8860987.1"/>
    </source>
</evidence>
<dbReference type="PROSITE" id="PS50011">
    <property type="entry name" value="PROTEIN_KINASE_DOM"/>
    <property type="match status" value="1"/>
</dbReference>
<dbReference type="Gene3D" id="1.10.510.10">
    <property type="entry name" value="Transferase(Phosphotransferase) domain 1"/>
    <property type="match status" value="1"/>
</dbReference>
<reference evidence="2 3" key="1">
    <citation type="submission" date="2024-04" db="EMBL/GenBank/DDBJ databases">
        <title>Tritrichomonas musculus Genome.</title>
        <authorList>
            <person name="Alves-Ferreira E."/>
            <person name="Grigg M."/>
            <person name="Lorenzi H."/>
            <person name="Galac M."/>
        </authorList>
    </citation>
    <scope>NUCLEOTIDE SEQUENCE [LARGE SCALE GENOMIC DNA]</scope>
    <source>
        <strain evidence="2 3">EAF2021</strain>
    </source>
</reference>
<dbReference type="InterPro" id="IPR000719">
    <property type="entry name" value="Prot_kinase_dom"/>
</dbReference>
<dbReference type="Pfam" id="PF07714">
    <property type="entry name" value="PK_Tyr_Ser-Thr"/>
    <property type="match status" value="1"/>
</dbReference>
<evidence type="ECO:0000259" key="1">
    <source>
        <dbReference type="PROSITE" id="PS50011"/>
    </source>
</evidence>
<gene>
    <name evidence="2" type="ORF">M9Y10_012679</name>
</gene>
<evidence type="ECO:0000313" key="3">
    <source>
        <dbReference type="Proteomes" id="UP001470230"/>
    </source>
</evidence>